<gene>
    <name evidence="8" type="ORF">WMY93_034309</name>
</gene>
<dbReference type="GO" id="GO:0005886">
    <property type="term" value="C:plasma membrane"/>
    <property type="evidence" value="ECO:0007669"/>
    <property type="project" value="UniProtKB-SubCell"/>
</dbReference>
<comment type="caution">
    <text evidence="8">The sequence shown here is derived from an EMBL/GenBank/DDBJ whole genome shotgun (WGS) entry which is preliminary data.</text>
</comment>
<keyword evidence="9" id="KW-1185">Reference proteome</keyword>
<evidence type="ECO:0000313" key="8">
    <source>
        <dbReference type="EMBL" id="KAK7878470.1"/>
    </source>
</evidence>
<evidence type="ECO:0000256" key="3">
    <source>
        <dbReference type="ARBA" id="ARBA00022729"/>
    </source>
</evidence>
<keyword evidence="4" id="KW-0472">Membrane</keyword>
<evidence type="ECO:0000256" key="5">
    <source>
        <dbReference type="ARBA" id="ARBA00023180"/>
    </source>
</evidence>
<proteinExistence type="predicted"/>
<dbReference type="Proteomes" id="UP001460270">
    <property type="component" value="Unassembled WGS sequence"/>
</dbReference>
<keyword evidence="3" id="KW-0732">Signal</keyword>
<feature type="non-terminal residue" evidence="8">
    <location>
        <position position="172"/>
    </location>
</feature>
<accession>A0AAW0MGU5</accession>
<evidence type="ECO:0008006" key="10">
    <source>
        <dbReference type="Google" id="ProtNLM"/>
    </source>
</evidence>
<dbReference type="Gene3D" id="2.10.60.10">
    <property type="entry name" value="CD59"/>
    <property type="match status" value="1"/>
</dbReference>
<evidence type="ECO:0000259" key="7">
    <source>
        <dbReference type="Pfam" id="PF00087"/>
    </source>
</evidence>
<dbReference type="AlphaFoldDB" id="A0AAW0MGU5"/>
<keyword evidence="2" id="KW-1003">Cell membrane</keyword>
<evidence type="ECO:0000256" key="2">
    <source>
        <dbReference type="ARBA" id="ARBA00022475"/>
    </source>
</evidence>
<name>A0AAW0MGU5_9GOBI</name>
<evidence type="ECO:0000256" key="1">
    <source>
        <dbReference type="ARBA" id="ARBA00004236"/>
    </source>
</evidence>
<feature type="domain" description="UPAR/Ly6" evidence="6">
    <location>
        <begin position="35"/>
        <end position="92"/>
    </location>
</feature>
<organism evidence="8 9">
    <name type="scientific">Mugilogobius chulae</name>
    <name type="common">yellowstripe goby</name>
    <dbReference type="NCBI Taxonomy" id="88201"/>
    <lineage>
        <taxon>Eukaryota</taxon>
        <taxon>Metazoa</taxon>
        <taxon>Chordata</taxon>
        <taxon>Craniata</taxon>
        <taxon>Vertebrata</taxon>
        <taxon>Euteleostomi</taxon>
        <taxon>Actinopterygii</taxon>
        <taxon>Neopterygii</taxon>
        <taxon>Teleostei</taxon>
        <taxon>Neoteleostei</taxon>
        <taxon>Acanthomorphata</taxon>
        <taxon>Gobiaria</taxon>
        <taxon>Gobiiformes</taxon>
        <taxon>Gobioidei</taxon>
        <taxon>Gobiidae</taxon>
        <taxon>Gobionellinae</taxon>
        <taxon>Mugilogobius</taxon>
    </lineage>
</organism>
<sequence length="172" mass="18637">MKVLYSSLIGLFIAASDWLVLKLYLDNIFSSEWFCLVLASSNNTSTSNYTYKGCGDSLICTVAQSQLTSYIYGSTSIYYNLICCNTSDCNAPNLSAPPAGSLQCYSCDPGSYGNCTSKVTCRAQELCFQANYTSSKTIHGCASESLCSDYSLSQWYFNGTLSCCNTSLCNGP</sequence>
<evidence type="ECO:0000256" key="4">
    <source>
        <dbReference type="ARBA" id="ARBA00023136"/>
    </source>
</evidence>
<feature type="domain" description="Snake toxin/toxin-like" evidence="7">
    <location>
        <begin position="102"/>
        <end position="170"/>
    </location>
</feature>
<reference evidence="9" key="1">
    <citation type="submission" date="2024-04" db="EMBL/GenBank/DDBJ databases">
        <title>Salinicola lusitanus LLJ914,a marine bacterium isolated from the Okinawa Trough.</title>
        <authorList>
            <person name="Li J."/>
        </authorList>
    </citation>
    <scope>NUCLEOTIDE SEQUENCE [LARGE SCALE GENOMIC DNA]</scope>
</reference>
<dbReference type="InterPro" id="IPR016054">
    <property type="entry name" value="LY6_UPA_recep-like"/>
</dbReference>
<dbReference type="SUPFAM" id="SSF57302">
    <property type="entry name" value="Snake toxin-like"/>
    <property type="match status" value="1"/>
</dbReference>
<protein>
    <recommendedName>
        <fullName evidence="10">UPAR/Ly6 domain-containing protein</fullName>
    </recommendedName>
</protein>
<comment type="subcellular location">
    <subcellularLocation>
        <location evidence="1">Cell membrane</location>
    </subcellularLocation>
</comment>
<dbReference type="EMBL" id="JBBPFD010000498">
    <property type="protein sequence ID" value="KAK7878470.1"/>
    <property type="molecule type" value="Genomic_DNA"/>
</dbReference>
<dbReference type="Pfam" id="PF00021">
    <property type="entry name" value="UPAR_LY6"/>
    <property type="match status" value="1"/>
</dbReference>
<evidence type="ECO:0000259" key="6">
    <source>
        <dbReference type="Pfam" id="PF00021"/>
    </source>
</evidence>
<dbReference type="InterPro" id="IPR045860">
    <property type="entry name" value="Snake_toxin-like_sf"/>
</dbReference>
<keyword evidence="5" id="KW-0325">Glycoprotein</keyword>
<evidence type="ECO:0000313" key="9">
    <source>
        <dbReference type="Proteomes" id="UP001460270"/>
    </source>
</evidence>
<dbReference type="Pfam" id="PF00087">
    <property type="entry name" value="Toxin_TOLIP"/>
    <property type="match status" value="1"/>
</dbReference>
<dbReference type="InterPro" id="IPR035076">
    <property type="entry name" value="Toxin/TOLIP"/>
</dbReference>